<dbReference type="EMBL" id="CP040627">
    <property type="protein sequence ID" value="QMW92964.1"/>
    <property type="molecule type" value="Genomic_DNA"/>
</dbReference>
<evidence type="ECO:0000313" key="8">
    <source>
        <dbReference type="Proteomes" id="UP000474042"/>
    </source>
</evidence>
<dbReference type="GO" id="GO:0015234">
    <property type="term" value="F:thiamine transmembrane transporter activity"/>
    <property type="evidence" value="ECO:0007669"/>
    <property type="project" value="InterPro"/>
</dbReference>
<feature type="transmembrane region" description="Helical" evidence="1">
    <location>
        <begin position="102"/>
        <end position="123"/>
    </location>
</feature>
<keyword evidence="1" id="KW-1133">Transmembrane helix</keyword>
<dbReference type="InterPro" id="IPR012651">
    <property type="entry name" value="Thia_Transptr_ThiT"/>
</dbReference>
<gene>
    <name evidence="3" type="primary">thiT</name>
    <name evidence="4" type="ORF">AWN73_09565</name>
    <name evidence="2" type="ORF">CBU02nite_08740</name>
    <name evidence="5" type="ORF">FF104_18735</name>
    <name evidence="3" type="ORF">GND98_018065</name>
</gene>
<evidence type="ECO:0000313" key="2">
    <source>
        <dbReference type="EMBL" id="GEQ20368.1"/>
    </source>
</evidence>
<feature type="transmembrane region" description="Helical" evidence="1">
    <location>
        <begin position="29"/>
        <end position="50"/>
    </location>
</feature>
<evidence type="ECO:0000313" key="7">
    <source>
        <dbReference type="Proteomes" id="UP000321089"/>
    </source>
</evidence>
<dbReference type="RefSeq" id="WP_027634750.1">
    <property type="nucleotide sequence ID" value="NZ_AP019717.1"/>
</dbReference>
<dbReference type="GeneID" id="92946253"/>
<dbReference type="NCBIfam" id="TIGR02357">
    <property type="entry name" value="ECF_ThiT_YuaJ"/>
    <property type="match status" value="1"/>
</dbReference>
<protein>
    <submittedName>
        <fullName evidence="4">Energy-coupled thiamine transporter ThiT</fullName>
    </submittedName>
    <submittedName>
        <fullName evidence="2">Proton-coupled thiamine transporter YuaJ</fullName>
    </submittedName>
</protein>
<reference evidence="2 7" key="3">
    <citation type="submission" date="2019-07" db="EMBL/GenBank/DDBJ databases">
        <title>Whole genome shotgun sequence of Clostridium butyricum NBRC 3858.</title>
        <authorList>
            <person name="Hosoyama A."/>
            <person name="Uohara A."/>
            <person name="Ohji S."/>
            <person name="Ichikawa N."/>
        </authorList>
    </citation>
    <scope>NUCLEOTIDE SEQUENCE [LARGE SCALE GENOMIC DNA]</scope>
    <source>
        <strain evidence="2 7">NBRC 3858</strain>
    </source>
</reference>
<dbReference type="Proteomes" id="UP000238081">
    <property type="component" value="Unassembled WGS sequence"/>
</dbReference>
<feature type="transmembrane region" description="Helical" evidence="1">
    <location>
        <begin position="62"/>
        <end position="82"/>
    </location>
</feature>
<feature type="transmembrane region" description="Helical" evidence="1">
    <location>
        <begin position="155"/>
        <end position="177"/>
    </location>
</feature>
<keyword evidence="1" id="KW-0472">Membrane</keyword>
<dbReference type="Proteomes" id="UP000515243">
    <property type="component" value="Chromosome 2"/>
</dbReference>
<dbReference type="EMBL" id="WOFV02000093">
    <property type="protein sequence ID" value="NAS19699.1"/>
    <property type="molecule type" value="Genomic_DNA"/>
</dbReference>
<reference evidence="4 6" key="1">
    <citation type="submission" date="2016-01" db="EMBL/GenBank/DDBJ databases">
        <title>Characterization of the Clostridium difficile lineages that are prevalent in Hong Kong and China.</title>
        <authorList>
            <person name="Kwok J.S.-L."/>
            <person name="Lam W.-Y."/>
            <person name="Ip M."/>
            <person name="Chan T.-F."/>
            <person name="Hawkey P.M."/>
            <person name="Tsui S.K.-W."/>
        </authorList>
    </citation>
    <scope>NUCLEOTIDE SEQUENCE [LARGE SCALE GENOMIC DNA]</scope>
    <source>
        <strain evidence="4 6">300064</strain>
    </source>
</reference>
<evidence type="ECO:0000313" key="3">
    <source>
        <dbReference type="EMBL" id="NAS19699.1"/>
    </source>
</evidence>
<dbReference type="GO" id="GO:0005886">
    <property type="term" value="C:plasma membrane"/>
    <property type="evidence" value="ECO:0007669"/>
    <property type="project" value="InterPro"/>
</dbReference>
<dbReference type="AlphaFoldDB" id="A0A2S7FDD6"/>
<feature type="transmembrane region" description="Helical" evidence="1">
    <location>
        <begin position="197"/>
        <end position="219"/>
    </location>
</feature>
<reference evidence="3 8" key="4">
    <citation type="submission" date="2020-01" db="EMBL/GenBank/DDBJ databases">
        <title>Genome sequence of a 1,3-propanediol producer, Clostridium butyricum S3.</title>
        <authorList>
            <person name="Zhou J."/>
        </authorList>
    </citation>
    <scope>NUCLEOTIDE SEQUENCE [LARGE SCALE GENOMIC DNA]</scope>
    <source>
        <strain evidence="3 8">S3</strain>
    </source>
</reference>
<evidence type="ECO:0000313" key="5">
    <source>
        <dbReference type="EMBL" id="QMW92964.1"/>
    </source>
</evidence>
<sequence length="238" mass="26156">MMSLKEIFSQFSSKVYEIFTSLPQNISEIFKNPVSILTLIAFGIILLLLIKAKNIKFNPKMSAMIGLTLALTTILDLLKIYHFPQGGGVTLASMVPIILISYIYGPLVGMLTGFLFGILSLFFNPYMLHPIQVLFDYPLPYLSLGLAGFFPNKRILGAVIAVFSRYFFHFISGVVFFGSFAPDGVSPWIYSLSVNGLLGLAEGVICIAVLLVLPVNLLIKSAQVSYGNNSNKNLLNSK</sequence>
<evidence type="ECO:0000313" key="6">
    <source>
        <dbReference type="Proteomes" id="UP000238081"/>
    </source>
</evidence>
<name>A0A2S7FDD6_CLOBU</name>
<evidence type="ECO:0000313" key="9">
    <source>
        <dbReference type="Proteomes" id="UP000515243"/>
    </source>
</evidence>
<dbReference type="EMBL" id="LRDH01000067">
    <property type="protein sequence ID" value="PPV16754.1"/>
    <property type="molecule type" value="Genomic_DNA"/>
</dbReference>
<organism evidence="4 6">
    <name type="scientific">Clostridium butyricum</name>
    <dbReference type="NCBI Taxonomy" id="1492"/>
    <lineage>
        <taxon>Bacteria</taxon>
        <taxon>Bacillati</taxon>
        <taxon>Bacillota</taxon>
        <taxon>Clostridia</taxon>
        <taxon>Eubacteriales</taxon>
        <taxon>Clostridiaceae</taxon>
        <taxon>Clostridium</taxon>
    </lineage>
</organism>
<keyword evidence="1" id="KW-0812">Transmembrane</keyword>
<dbReference type="Pfam" id="PF09515">
    <property type="entry name" value="Thia_YuaJ"/>
    <property type="match status" value="1"/>
</dbReference>
<evidence type="ECO:0000256" key="1">
    <source>
        <dbReference type="SAM" id="Phobius"/>
    </source>
</evidence>
<dbReference type="Gene3D" id="1.10.1760.20">
    <property type="match status" value="1"/>
</dbReference>
<reference evidence="5 9" key="2">
    <citation type="submission" date="2019-05" db="EMBL/GenBank/DDBJ databases">
        <authorList>
            <person name="Schori C."/>
            <person name="Ahrens C."/>
        </authorList>
    </citation>
    <scope>NUCLEOTIDE SEQUENCE [LARGE SCALE GENOMIC DNA]</scope>
    <source>
        <strain evidence="5 9">DSM 10702</strain>
    </source>
</reference>
<accession>A0A2S7FDD6</accession>
<dbReference type="Proteomes" id="UP000321089">
    <property type="component" value="Unassembled WGS sequence"/>
</dbReference>
<proteinExistence type="predicted"/>
<dbReference type="EMBL" id="BKBC01000008">
    <property type="protein sequence ID" value="GEQ20368.1"/>
    <property type="molecule type" value="Genomic_DNA"/>
</dbReference>
<dbReference type="Proteomes" id="UP000474042">
    <property type="component" value="Unassembled WGS sequence"/>
</dbReference>
<evidence type="ECO:0000313" key="4">
    <source>
        <dbReference type="EMBL" id="PPV16754.1"/>
    </source>
</evidence>